<organism evidence="10 11">
    <name type="scientific">Penaeus vannamei</name>
    <name type="common">Whiteleg shrimp</name>
    <name type="synonym">Litopenaeus vannamei</name>
    <dbReference type="NCBI Taxonomy" id="6689"/>
    <lineage>
        <taxon>Eukaryota</taxon>
        <taxon>Metazoa</taxon>
        <taxon>Ecdysozoa</taxon>
        <taxon>Arthropoda</taxon>
        <taxon>Crustacea</taxon>
        <taxon>Multicrustacea</taxon>
        <taxon>Malacostraca</taxon>
        <taxon>Eumalacostraca</taxon>
        <taxon>Eucarida</taxon>
        <taxon>Decapoda</taxon>
        <taxon>Dendrobranchiata</taxon>
        <taxon>Penaeoidea</taxon>
        <taxon>Penaeidae</taxon>
        <taxon>Penaeus</taxon>
    </lineage>
</organism>
<feature type="compositionally biased region" description="Basic and acidic residues" evidence="8">
    <location>
        <begin position="138"/>
        <end position="153"/>
    </location>
</feature>
<dbReference type="PROSITE" id="PS51192">
    <property type="entry name" value="HELICASE_ATP_BIND_1"/>
    <property type="match status" value="1"/>
</dbReference>
<dbReference type="AlphaFoldDB" id="A0A423U9F4"/>
<dbReference type="OrthoDB" id="10025033at2759"/>
<dbReference type="GO" id="GO:0016787">
    <property type="term" value="F:hydrolase activity"/>
    <property type="evidence" value="ECO:0007669"/>
    <property type="project" value="UniProtKB-KW"/>
</dbReference>
<dbReference type="InterPro" id="IPR014001">
    <property type="entry name" value="Helicase_ATP-bd"/>
</dbReference>
<dbReference type="SUPFAM" id="SSF52540">
    <property type="entry name" value="P-loop containing nucleoside triphosphate hydrolases"/>
    <property type="match status" value="1"/>
</dbReference>
<evidence type="ECO:0000256" key="2">
    <source>
        <dbReference type="ARBA" id="ARBA00012552"/>
    </source>
</evidence>
<sequence>MGRARQKYRERPTVVADESKQKKIKVELENVEAETYDTANALVLPSKKRATKKLRDKNAAPVKLLSRKKRKQSELIEALEKVQASPKELALLTQLQSTQTLGRKKYLSEDFTLITKQEVEEEGGRVVSVIKGRKRKKAMEDNGEKEKKHRDPTVDMSSSEESDEDEENEEREEEEENAEDNQGTENGDASIEEKDEEVEEEENVEEGKKEDEATDKDTGEDPKAIEEGEKPKEGKKAQIVPAKPAVFVMLNRSAEVQANRLKLPILSEEQTIMEAINENPVTVIVGATGSGKTTQVPQFLYEAGYTSNGKMIGVTEPRRVAAIAMSQRVGHEMNLSSDQVSYQIRFEGNSTPETKIKFMTDGVLLKEIQKDPTLKKYSVIIIDEAHERSVFC</sequence>
<proteinExistence type="inferred from homology"/>
<dbReference type="GO" id="GO:0005524">
    <property type="term" value="F:ATP binding"/>
    <property type="evidence" value="ECO:0007669"/>
    <property type="project" value="UniProtKB-KW"/>
</dbReference>
<keyword evidence="5 10" id="KW-0347">Helicase</keyword>
<feature type="compositionally biased region" description="Acidic residues" evidence="8">
    <location>
        <begin position="193"/>
        <end position="204"/>
    </location>
</feature>
<dbReference type="GO" id="GO:0005730">
    <property type="term" value="C:nucleolus"/>
    <property type="evidence" value="ECO:0007669"/>
    <property type="project" value="TreeGrafter"/>
</dbReference>
<feature type="compositionally biased region" description="Basic and acidic residues" evidence="8">
    <location>
        <begin position="205"/>
        <end position="236"/>
    </location>
</feature>
<dbReference type="PANTHER" id="PTHR18934:SF99">
    <property type="entry name" value="ATP-DEPENDENT RNA HELICASE DHX37-RELATED"/>
    <property type="match status" value="1"/>
</dbReference>
<feature type="compositionally biased region" description="Acidic residues" evidence="8">
    <location>
        <begin position="158"/>
        <end position="179"/>
    </location>
</feature>
<dbReference type="PROSITE" id="PS00690">
    <property type="entry name" value="DEAH_ATP_HELICASE"/>
    <property type="match status" value="1"/>
</dbReference>
<comment type="caution">
    <text evidence="10">The sequence shown here is derived from an EMBL/GenBank/DDBJ whole genome shotgun (WGS) entry which is preliminary data.</text>
</comment>
<dbReference type="EC" id="3.6.4.13" evidence="2"/>
<evidence type="ECO:0000256" key="1">
    <source>
        <dbReference type="ARBA" id="ARBA00008792"/>
    </source>
</evidence>
<accession>A0A423U9F4</accession>
<dbReference type="STRING" id="6689.A0A423U9F4"/>
<evidence type="ECO:0000259" key="9">
    <source>
        <dbReference type="PROSITE" id="PS51192"/>
    </source>
</evidence>
<feature type="region of interest" description="Disordered" evidence="8">
    <location>
        <begin position="117"/>
        <end position="237"/>
    </location>
</feature>
<keyword evidence="3" id="KW-0547">Nucleotide-binding</keyword>
<evidence type="ECO:0000256" key="5">
    <source>
        <dbReference type="ARBA" id="ARBA00022806"/>
    </source>
</evidence>
<name>A0A423U9F4_PENVA</name>
<evidence type="ECO:0000313" key="11">
    <source>
        <dbReference type="Proteomes" id="UP000283509"/>
    </source>
</evidence>
<dbReference type="PANTHER" id="PTHR18934">
    <property type="entry name" value="ATP-DEPENDENT RNA HELICASE"/>
    <property type="match status" value="1"/>
</dbReference>
<dbReference type="Gene3D" id="3.40.50.300">
    <property type="entry name" value="P-loop containing nucleotide triphosphate hydrolases"/>
    <property type="match status" value="1"/>
</dbReference>
<dbReference type="InterPro" id="IPR011545">
    <property type="entry name" value="DEAD/DEAH_box_helicase_dom"/>
</dbReference>
<evidence type="ECO:0000256" key="7">
    <source>
        <dbReference type="ARBA" id="ARBA00047984"/>
    </source>
</evidence>
<evidence type="ECO:0000256" key="8">
    <source>
        <dbReference type="SAM" id="MobiDB-lite"/>
    </source>
</evidence>
<dbReference type="InterPro" id="IPR002464">
    <property type="entry name" value="DNA/RNA_helicase_DEAH_CS"/>
</dbReference>
<evidence type="ECO:0000256" key="3">
    <source>
        <dbReference type="ARBA" id="ARBA00022741"/>
    </source>
</evidence>
<comment type="similarity">
    <text evidence="1">Belongs to the DEAD box helicase family. DEAH subfamily.</text>
</comment>
<dbReference type="EMBL" id="QCYY01000311">
    <property type="protein sequence ID" value="ROT85322.1"/>
    <property type="molecule type" value="Genomic_DNA"/>
</dbReference>
<dbReference type="GO" id="GO:0003724">
    <property type="term" value="F:RNA helicase activity"/>
    <property type="evidence" value="ECO:0007669"/>
    <property type="project" value="UniProtKB-EC"/>
</dbReference>
<evidence type="ECO:0000256" key="4">
    <source>
        <dbReference type="ARBA" id="ARBA00022801"/>
    </source>
</evidence>
<dbReference type="InterPro" id="IPR027417">
    <property type="entry name" value="P-loop_NTPase"/>
</dbReference>
<evidence type="ECO:0000256" key="6">
    <source>
        <dbReference type="ARBA" id="ARBA00022840"/>
    </source>
</evidence>
<protein>
    <recommendedName>
        <fullName evidence="2">RNA helicase</fullName>
        <ecNumber evidence="2">3.6.4.13</ecNumber>
    </recommendedName>
</protein>
<keyword evidence="4" id="KW-0378">Hydrolase</keyword>
<evidence type="ECO:0000313" key="10">
    <source>
        <dbReference type="EMBL" id="ROT85322.1"/>
    </source>
</evidence>
<comment type="catalytic activity">
    <reaction evidence="7">
        <text>ATP + H2O = ADP + phosphate + H(+)</text>
        <dbReference type="Rhea" id="RHEA:13065"/>
        <dbReference type="ChEBI" id="CHEBI:15377"/>
        <dbReference type="ChEBI" id="CHEBI:15378"/>
        <dbReference type="ChEBI" id="CHEBI:30616"/>
        <dbReference type="ChEBI" id="CHEBI:43474"/>
        <dbReference type="ChEBI" id="CHEBI:456216"/>
        <dbReference type="EC" id="3.6.4.13"/>
    </reaction>
</comment>
<reference evidence="10 11" key="2">
    <citation type="submission" date="2019-01" db="EMBL/GenBank/DDBJ databases">
        <title>The decoding of complex shrimp genome reveals the adaptation for benthos swimmer, frequently molting mechanism and breeding impact on genome.</title>
        <authorList>
            <person name="Sun Y."/>
            <person name="Gao Y."/>
            <person name="Yu Y."/>
        </authorList>
    </citation>
    <scope>NUCLEOTIDE SEQUENCE [LARGE SCALE GENOMIC DNA]</scope>
    <source>
        <tissue evidence="10">Muscle</tissue>
    </source>
</reference>
<reference evidence="10 11" key="1">
    <citation type="submission" date="2018-04" db="EMBL/GenBank/DDBJ databases">
        <authorList>
            <person name="Zhang X."/>
            <person name="Yuan J."/>
            <person name="Li F."/>
            <person name="Xiang J."/>
        </authorList>
    </citation>
    <scope>NUCLEOTIDE SEQUENCE [LARGE SCALE GENOMIC DNA]</scope>
    <source>
        <tissue evidence="10">Muscle</tissue>
    </source>
</reference>
<dbReference type="Pfam" id="PF00270">
    <property type="entry name" value="DEAD"/>
    <property type="match status" value="1"/>
</dbReference>
<dbReference type="FunFam" id="3.40.50.300:FF:000637">
    <property type="entry name" value="ATP-dependent RNA helicase DHX37/DHR1"/>
    <property type="match status" value="1"/>
</dbReference>
<feature type="domain" description="Helicase ATP-binding" evidence="9">
    <location>
        <begin position="273"/>
        <end position="392"/>
    </location>
</feature>
<keyword evidence="6" id="KW-0067">ATP-binding</keyword>
<keyword evidence="11" id="KW-1185">Reference proteome</keyword>
<dbReference type="Proteomes" id="UP000283509">
    <property type="component" value="Unassembled WGS sequence"/>
</dbReference>
<dbReference type="GO" id="GO:0000462">
    <property type="term" value="P:maturation of SSU-rRNA from tricistronic rRNA transcript (SSU-rRNA, 5.8S rRNA, LSU-rRNA)"/>
    <property type="evidence" value="ECO:0007669"/>
    <property type="project" value="TreeGrafter"/>
</dbReference>
<gene>
    <name evidence="10" type="ORF">C7M84_016764</name>
</gene>
<dbReference type="SMART" id="SM00487">
    <property type="entry name" value="DEXDc"/>
    <property type="match status" value="1"/>
</dbReference>
<dbReference type="GO" id="GO:0003723">
    <property type="term" value="F:RNA binding"/>
    <property type="evidence" value="ECO:0007669"/>
    <property type="project" value="TreeGrafter"/>
</dbReference>